<dbReference type="AlphaFoldDB" id="A0A2R6PZA7"/>
<organism evidence="10 11">
    <name type="scientific">Actinidia chinensis var. chinensis</name>
    <name type="common">Chinese soft-hair kiwi</name>
    <dbReference type="NCBI Taxonomy" id="1590841"/>
    <lineage>
        <taxon>Eukaryota</taxon>
        <taxon>Viridiplantae</taxon>
        <taxon>Streptophyta</taxon>
        <taxon>Embryophyta</taxon>
        <taxon>Tracheophyta</taxon>
        <taxon>Spermatophyta</taxon>
        <taxon>Magnoliopsida</taxon>
        <taxon>eudicotyledons</taxon>
        <taxon>Gunneridae</taxon>
        <taxon>Pentapetalae</taxon>
        <taxon>asterids</taxon>
        <taxon>Ericales</taxon>
        <taxon>Actinidiaceae</taxon>
        <taxon>Actinidia</taxon>
    </lineage>
</organism>
<evidence type="ECO:0000256" key="9">
    <source>
        <dbReference type="SAM" id="Phobius"/>
    </source>
</evidence>
<dbReference type="InterPro" id="IPR004326">
    <property type="entry name" value="Mlo"/>
</dbReference>
<feature type="transmembrane region" description="Helical" evidence="9">
    <location>
        <begin position="62"/>
        <end position="84"/>
    </location>
</feature>
<evidence type="ECO:0000256" key="8">
    <source>
        <dbReference type="SAM" id="MobiDB-lite"/>
    </source>
</evidence>
<sequence>MRQGFVSVHLAPGSKFDFQKYITRSLEDDFKVVVGISPLLCGSAVLYLLLNVHGLQAMFWLYMPLIVVLAVGTKLQAIVTQMAVEIQERQAVVQGIPLVQVSDRHFWFSWTRLILHLIHLILFQCHSHGSASCYWMGSNMKKSIFDEQTAKALKNWRKNALKKKNERKPGPAATRKLGGSPVESPDNSPKLTHSHETDRANASSTVDIRSENPPHNDNGLKLGIRDLLTSP</sequence>
<comment type="caution">
    <text evidence="10">The sequence shown here is derived from an EMBL/GenBank/DDBJ whole genome shotgun (WGS) entry which is preliminary data.</text>
</comment>
<accession>A0A2R6PZA7</accession>
<dbReference type="Gramene" id="PSR99494">
    <property type="protein sequence ID" value="PSR99494"/>
    <property type="gene ID" value="CEY00_Acc23469"/>
</dbReference>
<comment type="similarity">
    <text evidence="2">Belongs to the MLO family.</text>
</comment>
<dbReference type="InParanoid" id="A0A2R6PZA7"/>
<evidence type="ECO:0000256" key="4">
    <source>
        <dbReference type="ARBA" id="ARBA00022821"/>
    </source>
</evidence>
<dbReference type="Proteomes" id="UP000241394">
    <property type="component" value="Chromosome LG21"/>
</dbReference>
<dbReference type="GO" id="GO:0016020">
    <property type="term" value="C:membrane"/>
    <property type="evidence" value="ECO:0007669"/>
    <property type="project" value="UniProtKB-SubCell"/>
</dbReference>
<keyword evidence="7" id="KW-0568">Pathogenesis-related protein</keyword>
<evidence type="ECO:0000256" key="7">
    <source>
        <dbReference type="ARBA" id="ARBA00023265"/>
    </source>
</evidence>
<evidence type="ECO:0000256" key="5">
    <source>
        <dbReference type="ARBA" id="ARBA00022989"/>
    </source>
</evidence>
<keyword evidence="4" id="KW-0611">Plant defense</keyword>
<dbReference type="PANTHER" id="PTHR31942:SF53">
    <property type="entry name" value="MLO-LIKE PROTEIN 5-RELATED"/>
    <property type="match status" value="1"/>
</dbReference>
<dbReference type="EMBL" id="NKQK01000021">
    <property type="protein sequence ID" value="PSR99494.1"/>
    <property type="molecule type" value="Genomic_DNA"/>
</dbReference>
<evidence type="ECO:0000256" key="6">
    <source>
        <dbReference type="ARBA" id="ARBA00023136"/>
    </source>
</evidence>
<dbReference type="PANTHER" id="PTHR31942">
    <property type="entry name" value="MLO-LIKE PROTEIN 1"/>
    <property type="match status" value="1"/>
</dbReference>
<evidence type="ECO:0000256" key="1">
    <source>
        <dbReference type="ARBA" id="ARBA00004141"/>
    </source>
</evidence>
<dbReference type="Pfam" id="PF03094">
    <property type="entry name" value="Mlo"/>
    <property type="match status" value="2"/>
</dbReference>
<proteinExistence type="inferred from homology"/>
<gene>
    <name evidence="10" type="ORF">CEY00_Acc23469</name>
</gene>
<feature type="transmembrane region" description="Helical" evidence="9">
    <location>
        <begin position="30"/>
        <end position="50"/>
    </location>
</feature>
<dbReference type="OrthoDB" id="1480572at2759"/>
<dbReference type="OMA" id="MNIMIFF"/>
<reference evidence="10 11" key="1">
    <citation type="submission" date="2017-07" db="EMBL/GenBank/DDBJ databases">
        <title>An improved, manually edited Actinidia chinensis var. chinensis (kiwifruit) genome highlights the challenges associated with draft genomes and gene prediction in plants.</title>
        <authorList>
            <person name="Pilkington S."/>
            <person name="Crowhurst R."/>
            <person name="Hilario E."/>
            <person name="Nardozza S."/>
            <person name="Fraser L."/>
            <person name="Peng Y."/>
            <person name="Gunaseelan K."/>
            <person name="Simpson R."/>
            <person name="Tahir J."/>
            <person name="Deroles S."/>
            <person name="Templeton K."/>
            <person name="Luo Z."/>
            <person name="Davy M."/>
            <person name="Cheng C."/>
            <person name="Mcneilage M."/>
            <person name="Scaglione D."/>
            <person name="Liu Y."/>
            <person name="Zhang Q."/>
            <person name="Datson P."/>
            <person name="De Silva N."/>
            <person name="Gardiner S."/>
            <person name="Bassett H."/>
            <person name="Chagne D."/>
            <person name="Mccallum J."/>
            <person name="Dzierzon H."/>
            <person name="Deng C."/>
            <person name="Wang Y.-Y."/>
            <person name="Barron N."/>
            <person name="Manako K."/>
            <person name="Bowen J."/>
            <person name="Foster T."/>
            <person name="Erridge Z."/>
            <person name="Tiffin H."/>
            <person name="Waite C."/>
            <person name="Davies K."/>
            <person name="Grierson E."/>
            <person name="Laing W."/>
            <person name="Kirk R."/>
            <person name="Chen X."/>
            <person name="Wood M."/>
            <person name="Montefiori M."/>
            <person name="Brummell D."/>
            <person name="Schwinn K."/>
            <person name="Catanach A."/>
            <person name="Fullerton C."/>
            <person name="Li D."/>
            <person name="Meiyalaghan S."/>
            <person name="Nieuwenhuizen N."/>
            <person name="Read N."/>
            <person name="Prakash R."/>
            <person name="Hunter D."/>
            <person name="Zhang H."/>
            <person name="Mckenzie M."/>
            <person name="Knabel M."/>
            <person name="Harris A."/>
            <person name="Allan A."/>
            <person name="Chen A."/>
            <person name="Janssen B."/>
            <person name="Plunkett B."/>
            <person name="Dwamena C."/>
            <person name="Voogd C."/>
            <person name="Leif D."/>
            <person name="Lafferty D."/>
            <person name="Souleyre E."/>
            <person name="Varkonyi-Gasic E."/>
            <person name="Gambi F."/>
            <person name="Hanley J."/>
            <person name="Yao J.-L."/>
            <person name="Cheung J."/>
            <person name="David K."/>
            <person name="Warren B."/>
            <person name="Marsh K."/>
            <person name="Snowden K."/>
            <person name="Lin-Wang K."/>
            <person name="Brian L."/>
            <person name="Martinez-Sanchez M."/>
            <person name="Wang M."/>
            <person name="Ileperuma N."/>
            <person name="Macnee N."/>
            <person name="Campin R."/>
            <person name="Mcatee P."/>
            <person name="Drummond R."/>
            <person name="Espley R."/>
            <person name="Ireland H."/>
            <person name="Wu R."/>
            <person name="Atkinson R."/>
            <person name="Karunairetnam S."/>
            <person name="Bulley S."/>
            <person name="Chunkath S."/>
            <person name="Hanley Z."/>
            <person name="Storey R."/>
            <person name="Thrimawithana A."/>
            <person name="Thomson S."/>
            <person name="David C."/>
            <person name="Testolin R."/>
        </authorList>
    </citation>
    <scope>NUCLEOTIDE SEQUENCE [LARGE SCALE GENOMIC DNA]</scope>
    <source>
        <strain evidence="11">cv. Red5</strain>
        <tissue evidence="10">Young leaf</tissue>
    </source>
</reference>
<protein>
    <submittedName>
        <fullName evidence="10">MLO-like protein</fullName>
    </submittedName>
</protein>
<feature type="region of interest" description="Disordered" evidence="8">
    <location>
        <begin position="159"/>
        <end position="231"/>
    </location>
</feature>
<keyword evidence="11" id="KW-1185">Reference proteome</keyword>
<evidence type="ECO:0000256" key="2">
    <source>
        <dbReference type="ARBA" id="ARBA00006574"/>
    </source>
</evidence>
<keyword evidence="5 9" id="KW-1133">Transmembrane helix</keyword>
<evidence type="ECO:0000313" key="11">
    <source>
        <dbReference type="Proteomes" id="UP000241394"/>
    </source>
</evidence>
<name>A0A2R6PZA7_ACTCC</name>
<comment type="subcellular location">
    <subcellularLocation>
        <location evidence="1">Membrane</location>
        <topology evidence="1">Multi-pass membrane protein</topology>
    </subcellularLocation>
</comment>
<evidence type="ECO:0000313" key="10">
    <source>
        <dbReference type="EMBL" id="PSR99494.1"/>
    </source>
</evidence>
<keyword evidence="6 9" id="KW-0472">Membrane</keyword>
<dbReference type="GO" id="GO:0006952">
    <property type="term" value="P:defense response"/>
    <property type="evidence" value="ECO:0007669"/>
    <property type="project" value="UniProtKB-KW"/>
</dbReference>
<evidence type="ECO:0000256" key="3">
    <source>
        <dbReference type="ARBA" id="ARBA00022692"/>
    </source>
</evidence>
<reference evidence="11" key="2">
    <citation type="journal article" date="2018" name="BMC Genomics">
        <title>A manually annotated Actinidia chinensis var. chinensis (kiwifruit) genome highlights the challenges associated with draft genomes and gene prediction in plants.</title>
        <authorList>
            <person name="Pilkington S.M."/>
            <person name="Crowhurst R."/>
            <person name="Hilario E."/>
            <person name="Nardozza S."/>
            <person name="Fraser L."/>
            <person name="Peng Y."/>
            <person name="Gunaseelan K."/>
            <person name="Simpson R."/>
            <person name="Tahir J."/>
            <person name="Deroles S.C."/>
            <person name="Templeton K."/>
            <person name="Luo Z."/>
            <person name="Davy M."/>
            <person name="Cheng C."/>
            <person name="McNeilage M."/>
            <person name="Scaglione D."/>
            <person name="Liu Y."/>
            <person name="Zhang Q."/>
            <person name="Datson P."/>
            <person name="De Silva N."/>
            <person name="Gardiner S.E."/>
            <person name="Bassett H."/>
            <person name="Chagne D."/>
            <person name="McCallum J."/>
            <person name="Dzierzon H."/>
            <person name="Deng C."/>
            <person name="Wang Y.Y."/>
            <person name="Barron L."/>
            <person name="Manako K."/>
            <person name="Bowen J."/>
            <person name="Foster T.M."/>
            <person name="Erridge Z.A."/>
            <person name="Tiffin H."/>
            <person name="Waite C.N."/>
            <person name="Davies K.M."/>
            <person name="Grierson E.P."/>
            <person name="Laing W.A."/>
            <person name="Kirk R."/>
            <person name="Chen X."/>
            <person name="Wood M."/>
            <person name="Montefiori M."/>
            <person name="Brummell D.A."/>
            <person name="Schwinn K.E."/>
            <person name="Catanach A."/>
            <person name="Fullerton C."/>
            <person name="Li D."/>
            <person name="Meiyalaghan S."/>
            <person name="Nieuwenhuizen N."/>
            <person name="Read N."/>
            <person name="Prakash R."/>
            <person name="Hunter D."/>
            <person name="Zhang H."/>
            <person name="McKenzie M."/>
            <person name="Knabel M."/>
            <person name="Harris A."/>
            <person name="Allan A.C."/>
            <person name="Gleave A."/>
            <person name="Chen A."/>
            <person name="Janssen B.J."/>
            <person name="Plunkett B."/>
            <person name="Ampomah-Dwamena C."/>
            <person name="Voogd C."/>
            <person name="Leif D."/>
            <person name="Lafferty D."/>
            <person name="Souleyre E.J.F."/>
            <person name="Varkonyi-Gasic E."/>
            <person name="Gambi F."/>
            <person name="Hanley J."/>
            <person name="Yao J.L."/>
            <person name="Cheung J."/>
            <person name="David K.M."/>
            <person name="Warren B."/>
            <person name="Marsh K."/>
            <person name="Snowden K.C."/>
            <person name="Lin-Wang K."/>
            <person name="Brian L."/>
            <person name="Martinez-Sanchez M."/>
            <person name="Wang M."/>
            <person name="Ileperuma N."/>
            <person name="Macnee N."/>
            <person name="Campin R."/>
            <person name="McAtee P."/>
            <person name="Drummond R.S.M."/>
            <person name="Espley R.V."/>
            <person name="Ireland H.S."/>
            <person name="Wu R."/>
            <person name="Atkinson R.G."/>
            <person name="Karunairetnam S."/>
            <person name="Bulley S."/>
            <person name="Chunkath S."/>
            <person name="Hanley Z."/>
            <person name="Storey R."/>
            <person name="Thrimawithana A.H."/>
            <person name="Thomson S."/>
            <person name="David C."/>
            <person name="Testolin R."/>
            <person name="Huang H."/>
            <person name="Hellens R.P."/>
            <person name="Schaffer R.J."/>
        </authorList>
    </citation>
    <scope>NUCLEOTIDE SEQUENCE [LARGE SCALE GENOMIC DNA]</scope>
    <source>
        <strain evidence="11">cv. Red5</strain>
    </source>
</reference>
<keyword evidence="3 9" id="KW-0812">Transmembrane</keyword>
<dbReference type="STRING" id="1590841.A0A2R6PZA7"/>